<evidence type="ECO:0000256" key="6">
    <source>
        <dbReference type="RuleBase" id="RU000682"/>
    </source>
</evidence>
<comment type="subcellular location">
    <subcellularLocation>
        <location evidence="1 5 6">Nucleus</location>
    </subcellularLocation>
</comment>
<proteinExistence type="predicted"/>
<feature type="region of interest" description="Disordered" evidence="7">
    <location>
        <begin position="299"/>
        <end position="395"/>
    </location>
</feature>
<evidence type="ECO:0000256" key="7">
    <source>
        <dbReference type="SAM" id="MobiDB-lite"/>
    </source>
</evidence>
<feature type="compositionally biased region" description="Pro residues" evidence="7">
    <location>
        <begin position="85"/>
        <end position="97"/>
    </location>
</feature>
<dbReference type="PROSITE" id="PS00027">
    <property type="entry name" value="HOMEOBOX_1"/>
    <property type="match status" value="1"/>
</dbReference>
<evidence type="ECO:0000256" key="5">
    <source>
        <dbReference type="PROSITE-ProRule" id="PRU00108"/>
    </source>
</evidence>
<gene>
    <name evidence="9" type="ORF">BOTBODRAFT_214576</name>
</gene>
<dbReference type="Pfam" id="PF00046">
    <property type="entry name" value="Homeodomain"/>
    <property type="match status" value="1"/>
</dbReference>
<feature type="domain" description="Homeobox" evidence="8">
    <location>
        <begin position="124"/>
        <end position="184"/>
    </location>
</feature>
<dbReference type="GO" id="GO:0000981">
    <property type="term" value="F:DNA-binding transcription factor activity, RNA polymerase II-specific"/>
    <property type="evidence" value="ECO:0007669"/>
    <property type="project" value="InterPro"/>
</dbReference>
<dbReference type="SUPFAM" id="SSF46689">
    <property type="entry name" value="Homeodomain-like"/>
    <property type="match status" value="1"/>
</dbReference>
<feature type="compositionally biased region" description="Basic residues" evidence="7">
    <location>
        <begin position="615"/>
        <end position="624"/>
    </location>
</feature>
<dbReference type="AlphaFoldDB" id="A0A067N1Z3"/>
<sequence>MGRGPEGAVWRLCAFRRCFRRAWGQGCGRAEYKTRGTQRDSLTPASSRPNTHTRKQPPTGLFGTSDAVKTIRIWQIHIRPCSRSPRPPRSPSPPAMSAPPHALPLFPAYAAPPPELRTRPYSGPFEVKHRKRTSRQQFRVLEDTFLRNQKPNAVVRRAIAQQVGMTLRGVQVWFQNRRAKLKKQAKAAAAANPSAPSEHEEEEEEEELHASTSAPVPYPLQPEHFPLDTPVSLPDLENAPSGSLSHADDDEDDEALLPRPFLPYALDSHYVPTPTYVYRSRAPENPLLGRRKSLPASHLRLPHHPYAPQPLAHGIRHASQSHSDRRSHHFVWPPTPLSPPRHSHEPHRQDSSSSELTQRPHSSTISPVDSNTDAQLLYPPRIDIPSPLPGPLPTPDFSFGCPSSASPAATLSPVLSDTAAMYEYGGSLRGEVPALEHEHDTEDSQSSAYQSRFGSFASTDGGSHSDMDIYNNHHHGVDIGAAMSAGVGYGLEGWQSGDADGPPKASVYPEGFQPDLRRASCPAQFVQYFSSMGVDHQHQHQHQMLSGVRRPSPLSEGFTSDSSVHEGSPAPECFASSVSSSSSSFAGMGVVYEQPTPELGYPTSTYYSPEMDHHQHQHPQTHQHQHQEHQLEQHQLERPVLSHLQMSMGSEHSHSEYSPYSTYSTYSSYSAGNSGSPYVHDMDVPHLHALSNSNSSAVSLEGLPPMSAHPVSEPEYVSAPASVPSSFASNGPLPLLYSNTTATSSLAGALSPS</sequence>
<dbReference type="InterPro" id="IPR001356">
    <property type="entry name" value="HD"/>
</dbReference>
<dbReference type="Proteomes" id="UP000027195">
    <property type="component" value="Unassembled WGS sequence"/>
</dbReference>
<evidence type="ECO:0000256" key="1">
    <source>
        <dbReference type="ARBA" id="ARBA00004123"/>
    </source>
</evidence>
<dbReference type="PANTHER" id="PTHR24324">
    <property type="entry name" value="HOMEOBOX PROTEIN HHEX"/>
    <property type="match status" value="1"/>
</dbReference>
<feature type="region of interest" description="Disordered" evidence="7">
    <location>
        <begin position="33"/>
        <end position="64"/>
    </location>
</feature>
<name>A0A067N1Z3_BOTB1</name>
<dbReference type="GO" id="GO:0000978">
    <property type="term" value="F:RNA polymerase II cis-regulatory region sequence-specific DNA binding"/>
    <property type="evidence" value="ECO:0007669"/>
    <property type="project" value="TreeGrafter"/>
</dbReference>
<dbReference type="Gene3D" id="1.10.10.60">
    <property type="entry name" value="Homeodomain-like"/>
    <property type="match status" value="1"/>
</dbReference>
<accession>A0A067N1Z3</accession>
<dbReference type="HOGENOM" id="CLU_369597_0_0_1"/>
<dbReference type="PANTHER" id="PTHR24324:SF5">
    <property type="entry name" value="HEMATOPOIETICALLY-EXPRESSED HOMEOBOX PROTEIN HHEX"/>
    <property type="match status" value="1"/>
</dbReference>
<feature type="DNA-binding region" description="Homeobox" evidence="5">
    <location>
        <begin position="126"/>
        <end position="185"/>
    </location>
</feature>
<evidence type="ECO:0000259" key="8">
    <source>
        <dbReference type="PROSITE" id="PS50071"/>
    </source>
</evidence>
<feature type="region of interest" description="Disordered" evidence="7">
    <location>
        <begin position="79"/>
        <end position="123"/>
    </location>
</feature>
<feature type="region of interest" description="Disordered" evidence="7">
    <location>
        <begin position="184"/>
        <end position="255"/>
    </location>
</feature>
<feature type="compositionally biased region" description="Low complexity" evidence="7">
    <location>
        <begin position="98"/>
        <end position="109"/>
    </location>
</feature>
<reference evidence="10" key="1">
    <citation type="journal article" date="2014" name="Proc. Natl. Acad. Sci. U.S.A.">
        <title>Extensive sampling of basidiomycete genomes demonstrates inadequacy of the white-rot/brown-rot paradigm for wood decay fungi.</title>
        <authorList>
            <person name="Riley R."/>
            <person name="Salamov A.A."/>
            <person name="Brown D.W."/>
            <person name="Nagy L.G."/>
            <person name="Floudas D."/>
            <person name="Held B.W."/>
            <person name="Levasseur A."/>
            <person name="Lombard V."/>
            <person name="Morin E."/>
            <person name="Otillar R."/>
            <person name="Lindquist E.A."/>
            <person name="Sun H."/>
            <person name="LaButti K.M."/>
            <person name="Schmutz J."/>
            <person name="Jabbour D."/>
            <person name="Luo H."/>
            <person name="Baker S.E."/>
            <person name="Pisabarro A.G."/>
            <person name="Walton J.D."/>
            <person name="Blanchette R.A."/>
            <person name="Henrissat B."/>
            <person name="Martin F."/>
            <person name="Cullen D."/>
            <person name="Hibbett D.S."/>
            <person name="Grigoriev I.V."/>
        </authorList>
    </citation>
    <scope>NUCLEOTIDE SEQUENCE [LARGE SCALE GENOMIC DNA]</scope>
    <source>
        <strain evidence="10">FD-172 SS1</strain>
    </source>
</reference>
<dbReference type="SMART" id="SM00389">
    <property type="entry name" value="HOX"/>
    <property type="match status" value="1"/>
</dbReference>
<feature type="compositionally biased region" description="Polar residues" evidence="7">
    <location>
        <begin position="39"/>
        <end position="50"/>
    </location>
</feature>
<keyword evidence="2 5" id="KW-0238">DNA-binding</keyword>
<keyword evidence="3 5" id="KW-0371">Homeobox</keyword>
<feature type="compositionally biased region" description="Low complexity" evidence="7">
    <location>
        <begin position="186"/>
        <end position="196"/>
    </location>
</feature>
<keyword evidence="4 5" id="KW-0539">Nucleus</keyword>
<dbReference type="InterPro" id="IPR009057">
    <property type="entry name" value="Homeodomain-like_sf"/>
</dbReference>
<dbReference type="EMBL" id="KL198016">
    <property type="protein sequence ID" value="KDQ21834.1"/>
    <property type="molecule type" value="Genomic_DNA"/>
</dbReference>
<evidence type="ECO:0000256" key="4">
    <source>
        <dbReference type="ARBA" id="ARBA00023242"/>
    </source>
</evidence>
<dbReference type="InterPro" id="IPR017970">
    <property type="entry name" value="Homeobox_CS"/>
</dbReference>
<evidence type="ECO:0000313" key="10">
    <source>
        <dbReference type="Proteomes" id="UP000027195"/>
    </source>
</evidence>
<protein>
    <recommendedName>
        <fullName evidence="8">Homeobox domain-containing protein</fullName>
    </recommendedName>
</protein>
<organism evidence="9 10">
    <name type="scientific">Botryobasidium botryosum (strain FD-172 SS1)</name>
    <dbReference type="NCBI Taxonomy" id="930990"/>
    <lineage>
        <taxon>Eukaryota</taxon>
        <taxon>Fungi</taxon>
        <taxon>Dikarya</taxon>
        <taxon>Basidiomycota</taxon>
        <taxon>Agaricomycotina</taxon>
        <taxon>Agaricomycetes</taxon>
        <taxon>Cantharellales</taxon>
        <taxon>Botryobasidiaceae</taxon>
        <taxon>Botryobasidium</taxon>
    </lineage>
</organism>
<dbReference type="GO" id="GO:0030154">
    <property type="term" value="P:cell differentiation"/>
    <property type="evidence" value="ECO:0007669"/>
    <property type="project" value="TreeGrafter"/>
</dbReference>
<dbReference type="InParanoid" id="A0A067N1Z3"/>
<feature type="region of interest" description="Disordered" evidence="7">
    <location>
        <begin position="601"/>
        <end position="633"/>
    </location>
</feature>
<dbReference type="OrthoDB" id="6159439at2759"/>
<dbReference type="CDD" id="cd00086">
    <property type="entry name" value="homeodomain"/>
    <property type="match status" value="1"/>
</dbReference>
<keyword evidence="10" id="KW-1185">Reference proteome</keyword>
<dbReference type="GO" id="GO:0005634">
    <property type="term" value="C:nucleus"/>
    <property type="evidence" value="ECO:0007669"/>
    <property type="project" value="UniProtKB-SubCell"/>
</dbReference>
<feature type="compositionally biased region" description="Polar residues" evidence="7">
    <location>
        <begin position="351"/>
        <end position="374"/>
    </location>
</feature>
<evidence type="ECO:0000256" key="3">
    <source>
        <dbReference type="ARBA" id="ARBA00023155"/>
    </source>
</evidence>
<dbReference type="InterPro" id="IPR051000">
    <property type="entry name" value="Homeobox_DNA-bind_prot"/>
</dbReference>
<dbReference type="PROSITE" id="PS50071">
    <property type="entry name" value="HOMEOBOX_2"/>
    <property type="match status" value="1"/>
</dbReference>
<evidence type="ECO:0000313" key="9">
    <source>
        <dbReference type="EMBL" id="KDQ21834.1"/>
    </source>
</evidence>
<evidence type="ECO:0000256" key="2">
    <source>
        <dbReference type="ARBA" id="ARBA00023125"/>
    </source>
</evidence>
<feature type="region of interest" description="Disordered" evidence="7">
    <location>
        <begin position="539"/>
        <end position="576"/>
    </location>
</feature>